<sequence length="234" mass="24779">MKILTVLLVLFTASLNTTSRDWKKDRPISSFTKLSVSSGIDVYLTQGNSERLTIESKGVDEEDVKSEVRNGTLRLYIERKGGNWGFNFGRDRYVKAYLTFKQLTDLQASGGADVLGQGTLSFNDLNVDASGGADIKLTLKANDLNASASGGADLLIEGSARVLNASGSGGADLDARKLVVEVGNAVSSGGSDVYINATRELSLKASGGSDIYYYGSARVLGKSESGGSDITKRN</sequence>
<dbReference type="Gene3D" id="2.160.20.120">
    <property type="match status" value="1"/>
</dbReference>
<dbReference type="InterPro" id="IPR021255">
    <property type="entry name" value="DUF2807"/>
</dbReference>
<proteinExistence type="predicted"/>
<evidence type="ECO:0000313" key="2">
    <source>
        <dbReference type="EMBL" id="RYC68072.1"/>
    </source>
</evidence>
<dbReference type="RefSeq" id="WP_077921351.1">
    <property type="nucleotide sequence ID" value="NZ_SBLB01000006.1"/>
</dbReference>
<reference evidence="2 3" key="1">
    <citation type="submission" date="2019-01" db="EMBL/GenBank/DDBJ databases">
        <title>Spirosoma flava sp. nov., a propanil-degrading bacterium isolated from herbicide-contaminated soil.</title>
        <authorList>
            <person name="Zhang L."/>
            <person name="Jiang J.-D."/>
        </authorList>
    </citation>
    <scope>NUCLEOTIDE SEQUENCE [LARGE SCALE GENOMIC DNA]</scope>
    <source>
        <strain evidence="2 3">TY50</strain>
    </source>
</reference>
<name>A0A4Q2UHS2_9BACT</name>
<dbReference type="AlphaFoldDB" id="A0A4Q2UHS2"/>
<evidence type="ECO:0000313" key="3">
    <source>
        <dbReference type="Proteomes" id="UP000290407"/>
    </source>
</evidence>
<dbReference type="EMBL" id="SBLB01000006">
    <property type="protein sequence ID" value="RYC68072.1"/>
    <property type="molecule type" value="Genomic_DNA"/>
</dbReference>
<accession>A0A4Q2UHS2</accession>
<evidence type="ECO:0000259" key="1">
    <source>
        <dbReference type="Pfam" id="PF10988"/>
    </source>
</evidence>
<comment type="caution">
    <text evidence="2">The sequence shown here is derived from an EMBL/GenBank/DDBJ whole genome shotgun (WGS) entry which is preliminary data.</text>
</comment>
<dbReference type="Proteomes" id="UP000290407">
    <property type="component" value="Unassembled WGS sequence"/>
</dbReference>
<protein>
    <submittedName>
        <fullName evidence="2">DUF2807 domain-containing protein</fullName>
    </submittedName>
</protein>
<dbReference type="Pfam" id="PF10988">
    <property type="entry name" value="DUF2807"/>
    <property type="match status" value="1"/>
</dbReference>
<keyword evidence="3" id="KW-1185">Reference proteome</keyword>
<gene>
    <name evidence="2" type="ORF">EQG79_21700</name>
</gene>
<organism evidence="2 3">
    <name type="scientific">Spirosoma sordidisoli</name>
    <dbReference type="NCBI Taxonomy" id="2502893"/>
    <lineage>
        <taxon>Bacteria</taxon>
        <taxon>Pseudomonadati</taxon>
        <taxon>Bacteroidota</taxon>
        <taxon>Cytophagia</taxon>
        <taxon>Cytophagales</taxon>
        <taxon>Cytophagaceae</taxon>
        <taxon>Spirosoma</taxon>
    </lineage>
</organism>
<feature type="domain" description="Putative auto-transporter adhesin head GIN" evidence="1">
    <location>
        <begin position="31"/>
        <end position="217"/>
    </location>
</feature>